<reference evidence="2" key="1">
    <citation type="submission" date="2023-08" db="EMBL/GenBank/DDBJ databases">
        <authorList>
            <person name="Chen Y."/>
            <person name="Shah S."/>
            <person name="Dougan E. K."/>
            <person name="Thang M."/>
            <person name="Chan C."/>
        </authorList>
    </citation>
    <scope>NUCLEOTIDE SEQUENCE</scope>
</reference>
<comment type="caution">
    <text evidence="2">The sequence shown here is derived from an EMBL/GenBank/DDBJ whole genome shotgun (WGS) entry which is preliminary data.</text>
</comment>
<sequence>MAGLSSAFRERLAARRDGHSRAKEERPSYLAVGDPKKRLVDEAALLHAKAKELLPPVIVKLLGRSMDLTIDEATVFEKQVALEGLRGRNTIRDLKERLLQENLAAGHPRVFLPPHELSDETKLGECHIQWTGFGLDNWPPKFVVKPQLQGFEMVVNVPASSSTAVWETVKGKRKLQKYASRQLIFDLLPETSVMELKGLIEHRLGIPAARQLLSAEVAGEFFLEGHTSYLIDLEDASTMQEHGIDRFGHIIHFRINRFDENGDFDFEHATFLDEGLHLGPR</sequence>
<feature type="domain" description="Ubiquitin-like" evidence="1">
    <location>
        <begin position="168"/>
        <end position="239"/>
    </location>
</feature>
<dbReference type="Proteomes" id="UP001178507">
    <property type="component" value="Unassembled WGS sequence"/>
</dbReference>
<dbReference type="PROSITE" id="PS50053">
    <property type="entry name" value="UBIQUITIN_2"/>
    <property type="match status" value="1"/>
</dbReference>
<organism evidence="2 3">
    <name type="scientific">Effrenium voratum</name>
    <dbReference type="NCBI Taxonomy" id="2562239"/>
    <lineage>
        <taxon>Eukaryota</taxon>
        <taxon>Sar</taxon>
        <taxon>Alveolata</taxon>
        <taxon>Dinophyceae</taxon>
        <taxon>Suessiales</taxon>
        <taxon>Symbiodiniaceae</taxon>
        <taxon>Effrenium</taxon>
    </lineage>
</organism>
<dbReference type="EMBL" id="CAUJNA010002224">
    <property type="protein sequence ID" value="CAJ1391829.1"/>
    <property type="molecule type" value="Genomic_DNA"/>
</dbReference>
<keyword evidence="3" id="KW-1185">Reference proteome</keyword>
<accession>A0AA36IQ64</accession>
<evidence type="ECO:0000259" key="1">
    <source>
        <dbReference type="PROSITE" id="PS50053"/>
    </source>
</evidence>
<name>A0AA36IQ64_9DINO</name>
<evidence type="ECO:0000313" key="3">
    <source>
        <dbReference type="Proteomes" id="UP001178507"/>
    </source>
</evidence>
<proteinExistence type="predicted"/>
<gene>
    <name evidence="2" type="ORF">EVOR1521_LOCUS17087</name>
</gene>
<evidence type="ECO:0000313" key="2">
    <source>
        <dbReference type="EMBL" id="CAJ1391829.1"/>
    </source>
</evidence>
<dbReference type="AlphaFoldDB" id="A0AA36IQ64"/>
<protein>
    <recommendedName>
        <fullName evidence="1">Ubiquitin-like domain-containing protein</fullName>
    </recommendedName>
</protein>
<dbReference type="InterPro" id="IPR000626">
    <property type="entry name" value="Ubiquitin-like_dom"/>
</dbReference>